<keyword evidence="3" id="KW-1185">Reference proteome</keyword>
<feature type="region of interest" description="Disordered" evidence="1">
    <location>
        <begin position="1"/>
        <end position="37"/>
    </location>
</feature>
<accession>A0AAV4XK03</accession>
<dbReference type="AlphaFoldDB" id="A0AAV4XK03"/>
<gene>
    <name evidence="2" type="ORF">CEXT_723301</name>
</gene>
<evidence type="ECO:0000256" key="1">
    <source>
        <dbReference type="SAM" id="MobiDB-lite"/>
    </source>
</evidence>
<name>A0AAV4XK03_CAEEX</name>
<evidence type="ECO:0000313" key="2">
    <source>
        <dbReference type="EMBL" id="GIY95467.1"/>
    </source>
</evidence>
<reference evidence="2 3" key="1">
    <citation type="submission" date="2021-06" db="EMBL/GenBank/DDBJ databases">
        <title>Caerostris extrusa draft genome.</title>
        <authorList>
            <person name="Kono N."/>
            <person name="Arakawa K."/>
        </authorList>
    </citation>
    <scope>NUCLEOTIDE SEQUENCE [LARGE SCALE GENOMIC DNA]</scope>
</reference>
<sequence length="95" mass="11157">MVVTKQSERAHQGLRILERRKEMQMGKGTNRKKEPKKKKLFIEKELNPHPPTPTFFRRPRKALSSVVENKRKLKLVPIQGIHIMRRVEGTTYVNG</sequence>
<protein>
    <submittedName>
        <fullName evidence="2">Uncharacterized protein</fullName>
    </submittedName>
</protein>
<evidence type="ECO:0000313" key="3">
    <source>
        <dbReference type="Proteomes" id="UP001054945"/>
    </source>
</evidence>
<feature type="compositionally biased region" description="Basic and acidic residues" evidence="1">
    <location>
        <begin position="1"/>
        <end position="24"/>
    </location>
</feature>
<comment type="caution">
    <text evidence="2">The sequence shown here is derived from an EMBL/GenBank/DDBJ whole genome shotgun (WGS) entry which is preliminary data.</text>
</comment>
<dbReference type="Proteomes" id="UP001054945">
    <property type="component" value="Unassembled WGS sequence"/>
</dbReference>
<proteinExistence type="predicted"/>
<organism evidence="2 3">
    <name type="scientific">Caerostris extrusa</name>
    <name type="common">Bark spider</name>
    <name type="synonym">Caerostris bankana</name>
    <dbReference type="NCBI Taxonomy" id="172846"/>
    <lineage>
        <taxon>Eukaryota</taxon>
        <taxon>Metazoa</taxon>
        <taxon>Ecdysozoa</taxon>
        <taxon>Arthropoda</taxon>
        <taxon>Chelicerata</taxon>
        <taxon>Arachnida</taxon>
        <taxon>Araneae</taxon>
        <taxon>Araneomorphae</taxon>
        <taxon>Entelegynae</taxon>
        <taxon>Araneoidea</taxon>
        <taxon>Araneidae</taxon>
        <taxon>Caerostris</taxon>
    </lineage>
</organism>
<dbReference type="EMBL" id="BPLR01000526">
    <property type="protein sequence ID" value="GIY95467.1"/>
    <property type="molecule type" value="Genomic_DNA"/>
</dbReference>